<accession>A0A8D2DB28</accession>
<name>A0A8D2DB28_SCIVU</name>
<feature type="transmembrane region" description="Helical" evidence="2">
    <location>
        <begin position="287"/>
        <end position="311"/>
    </location>
</feature>
<keyword evidence="2" id="KW-0812">Transmembrane</keyword>
<feature type="signal peptide" evidence="3">
    <location>
        <begin position="1"/>
        <end position="23"/>
    </location>
</feature>
<evidence type="ECO:0000313" key="6">
    <source>
        <dbReference type="Ensembl" id="ENSSVLP00005022123.1"/>
    </source>
</evidence>
<feature type="domain" description="EGF-like" evidence="5">
    <location>
        <begin position="31"/>
        <end position="65"/>
    </location>
</feature>
<organism evidence="6 7">
    <name type="scientific">Sciurus vulgaris</name>
    <name type="common">Eurasian red squirrel</name>
    <dbReference type="NCBI Taxonomy" id="55149"/>
    <lineage>
        <taxon>Eukaryota</taxon>
        <taxon>Metazoa</taxon>
        <taxon>Chordata</taxon>
        <taxon>Craniata</taxon>
        <taxon>Vertebrata</taxon>
        <taxon>Euteleostomi</taxon>
        <taxon>Mammalia</taxon>
        <taxon>Eutheria</taxon>
        <taxon>Euarchontoglires</taxon>
        <taxon>Glires</taxon>
        <taxon>Rodentia</taxon>
        <taxon>Sciuromorpha</taxon>
        <taxon>Sciuridae</taxon>
        <taxon>Sciurinae</taxon>
        <taxon>Sciurini</taxon>
        <taxon>Sciurus</taxon>
    </lineage>
</organism>
<dbReference type="Gene3D" id="2.10.25.10">
    <property type="entry name" value="Laminin"/>
    <property type="match status" value="1"/>
</dbReference>
<dbReference type="InterPro" id="IPR000082">
    <property type="entry name" value="SEA_dom"/>
</dbReference>
<dbReference type="PANTHER" id="PTHR37999:SF2">
    <property type="entry name" value="MUCIN-17"/>
    <property type="match status" value="1"/>
</dbReference>
<keyword evidence="2" id="KW-1133">Transmembrane helix</keyword>
<evidence type="ECO:0000256" key="1">
    <source>
        <dbReference type="PROSITE-ProRule" id="PRU00076"/>
    </source>
</evidence>
<dbReference type="GeneTree" id="ENSGT00940000154419"/>
<dbReference type="InterPro" id="IPR036364">
    <property type="entry name" value="SEA_dom_sf"/>
</dbReference>
<evidence type="ECO:0000256" key="3">
    <source>
        <dbReference type="SAM" id="SignalP"/>
    </source>
</evidence>
<dbReference type="PANTHER" id="PTHR37999">
    <property type="entry name" value="MUCIN-17"/>
    <property type="match status" value="1"/>
</dbReference>
<keyword evidence="1" id="KW-1015">Disulfide bond</keyword>
<keyword evidence="1" id="KW-0245">EGF-like domain</keyword>
<comment type="caution">
    <text evidence="1">Lacks conserved residue(s) required for the propagation of feature annotation.</text>
</comment>
<dbReference type="AlphaFoldDB" id="A0A8D2DB28"/>
<dbReference type="PROSITE" id="PS50024">
    <property type="entry name" value="SEA"/>
    <property type="match status" value="1"/>
</dbReference>
<dbReference type="GO" id="GO:0071944">
    <property type="term" value="C:cell periphery"/>
    <property type="evidence" value="ECO:0007669"/>
    <property type="project" value="UniProtKB-ARBA"/>
</dbReference>
<protein>
    <recommendedName>
        <fullName evidence="8">Mucin-17</fullName>
    </recommendedName>
</protein>
<evidence type="ECO:0000259" key="5">
    <source>
        <dbReference type="PROSITE" id="PS50026"/>
    </source>
</evidence>
<dbReference type="PROSITE" id="PS00022">
    <property type="entry name" value="EGF_1"/>
    <property type="match status" value="1"/>
</dbReference>
<evidence type="ECO:0000313" key="7">
    <source>
        <dbReference type="Proteomes" id="UP000694564"/>
    </source>
</evidence>
<evidence type="ECO:0008006" key="8">
    <source>
        <dbReference type="Google" id="ProtNLM"/>
    </source>
</evidence>
<dbReference type="Gene3D" id="3.30.70.960">
    <property type="entry name" value="SEA domain"/>
    <property type="match status" value="1"/>
</dbReference>
<keyword evidence="3" id="KW-0732">Signal</keyword>
<sequence length="373" mass="41710">MWLTRAFSLSVICLNGGIWTGEACECPTGFTGDRCQHVVNVCLNGGFWDGLKCQCTSLYYGPQCETVVESIEIEPPPQTVTAQMEMTVTVTNEEYSDNLQNRSSEEFKRFNDTFTKQMQIIYYGIPEYDGVNITGLRRGSVVVEHEVILKAKYTPEYKEVFQKATEDVKEKIYNATKVQISNDNNCTTLLCFNSTATSVQNVTVTQYNPEEECREKAGEEFAAYFTVEYKDQKPYCITPCMPGFNVSLDCHYGKCQLQRSGPQCYCLITDTHWYSGETCEWGIQKSLVYGLVGAGAAVVLVVVVVLLVFTLRSRREYRVSQLYQWHQEDDGGSVPGTFRNIGFDVSEGIGTLHSTQNVQSVGTHRGTGGNTGA</sequence>
<reference evidence="6" key="2">
    <citation type="submission" date="2025-09" db="UniProtKB">
        <authorList>
            <consortium name="Ensembl"/>
        </authorList>
    </citation>
    <scope>IDENTIFICATION</scope>
</reference>
<dbReference type="FunFam" id="3.30.70.960:FF:000013">
    <property type="entry name" value="Mucin glycoprotein MUC3"/>
    <property type="match status" value="1"/>
</dbReference>
<dbReference type="Proteomes" id="UP000694564">
    <property type="component" value="Chromosome 18"/>
</dbReference>
<reference evidence="6" key="1">
    <citation type="submission" date="2025-08" db="UniProtKB">
        <authorList>
            <consortium name="Ensembl"/>
        </authorList>
    </citation>
    <scope>IDENTIFICATION</scope>
</reference>
<dbReference type="OrthoDB" id="7493297at2759"/>
<dbReference type="PROSITE" id="PS50026">
    <property type="entry name" value="EGF_3"/>
    <property type="match status" value="1"/>
</dbReference>
<dbReference type="InterPro" id="IPR000742">
    <property type="entry name" value="EGF"/>
</dbReference>
<proteinExistence type="predicted"/>
<dbReference type="Pfam" id="PF01390">
    <property type="entry name" value="SEA"/>
    <property type="match status" value="1"/>
</dbReference>
<feature type="chain" id="PRO_5034776884" description="Mucin-17" evidence="3">
    <location>
        <begin position="24"/>
        <end position="373"/>
    </location>
</feature>
<evidence type="ECO:0000259" key="4">
    <source>
        <dbReference type="PROSITE" id="PS50024"/>
    </source>
</evidence>
<evidence type="ECO:0000256" key="2">
    <source>
        <dbReference type="SAM" id="Phobius"/>
    </source>
</evidence>
<feature type="domain" description="SEA" evidence="4">
    <location>
        <begin position="80"/>
        <end position="185"/>
    </location>
</feature>
<keyword evidence="7" id="KW-1185">Reference proteome</keyword>
<dbReference type="SUPFAM" id="SSF82671">
    <property type="entry name" value="SEA domain"/>
    <property type="match status" value="1"/>
</dbReference>
<keyword evidence="2" id="KW-0472">Membrane</keyword>
<dbReference type="SMART" id="SM00200">
    <property type="entry name" value="SEA"/>
    <property type="match status" value="1"/>
</dbReference>
<dbReference type="Ensembl" id="ENSSVLT00005024627.1">
    <property type="protein sequence ID" value="ENSSVLP00005022123.1"/>
    <property type="gene ID" value="ENSSVLG00005017593.1"/>
</dbReference>
<dbReference type="InterPro" id="IPR053311">
    <property type="entry name" value="Mucosal_Integrity_Assoc"/>
</dbReference>
<feature type="disulfide bond" evidence="1">
    <location>
        <begin position="55"/>
        <end position="64"/>
    </location>
</feature>